<proteinExistence type="predicted"/>
<keyword evidence="3" id="KW-1185">Reference proteome</keyword>
<name>A0A2K9H9D3_9BACT</name>
<comment type="caution">
    <text evidence="2">The sequence shown here is derived from an EMBL/GenBank/DDBJ whole genome shotgun (WGS) entry which is preliminary data.</text>
</comment>
<dbReference type="GeneID" id="94029327"/>
<organism evidence="2 3">
    <name type="scientific">Prevotella jejuni</name>
    <dbReference type="NCBI Taxonomy" id="1177574"/>
    <lineage>
        <taxon>Bacteria</taxon>
        <taxon>Pseudomonadati</taxon>
        <taxon>Bacteroidota</taxon>
        <taxon>Bacteroidia</taxon>
        <taxon>Bacteroidales</taxon>
        <taxon>Prevotellaceae</taxon>
        <taxon>Prevotella</taxon>
    </lineage>
</organism>
<dbReference type="RefSeq" id="WP_089366952.1">
    <property type="nucleotide sequence ID" value="NZ_CP023863.1"/>
</dbReference>
<evidence type="ECO:0000259" key="1">
    <source>
        <dbReference type="Pfam" id="PF06889"/>
    </source>
</evidence>
<reference evidence="2 3" key="1">
    <citation type="submission" date="2017-06" db="EMBL/GenBank/DDBJ databases">
        <authorList>
            <person name="Varghese N."/>
            <person name="Submissions S."/>
        </authorList>
    </citation>
    <scope>NUCLEOTIDE SEQUENCE [LARGE SCALE GENOMIC DNA]</scope>
    <source>
        <strain evidence="2 3">DSM 26989</strain>
    </source>
</reference>
<protein>
    <recommendedName>
        <fullName evidence="1">DUF1266 domain-containing protein</fullName>
    </recommendedName>
</protein>
<dbReference type="Proteomes" id="UP000198427">
    <property type="component" value="Unassembled WGS sequence"/>
</dbReference>
<dbReference type="KEGG" id="pje:CRM71_07900"/>
<sequence length="242" mass="27772">MGLFNFSRKLTDEQLRRISLSAQYQEQQGGNHFTLSAKIGSRAKVFLQQGWGITDRQGLCDTIETLLGRIRSADITVIKEEIIAELQEDSNINTEEQRLCSMASIAGKYHITEEEDLDDLLNMLNNYIADLDALHANQLIISWDAITGKDVIGWDIGRAAYLVRVGVEVNYLKADEAWNYLERAYQRAISTFNTWEEFGHSYIIGRSFWAYSPEVRDVLGFCNVMKWLMKHPDSPWLKVTLK</sequence>
<dbReference type="AlphaFoldDB" id="A0A2K9H9D3"/>
<evidence type="ECO:0000313" key="2">
    <source>
        <dbReference type="EMBL" id="SNS04692.1"/>
    </source>
</evidence>
<dbReference type="OrthoDB" id="787383at2"/>
<accession>A0A2K9H9D3</accession>
<gene>
    <name evidence="2" type="ORF">SAMN06265364_13236</name>
</gene>
<dbReference type="EMBL" id="FZNZ01000032">
    <property type="protein sequence ID" value="SNS04692.1"/>
    <property type="molecule type" value="Genomic_DNA"/>
</dbReference>
<feature type="domain" description="DUF1266" evidence="1">
    <location>
        <begin position="47"/>
        <end position="239"/>
    </location>
</feature>
<dbReference type="Pfam" id="PF06889">
    <property type="entry name" value="DUF1266"/>
    <property type="match status" value="1"/>
</dbReference>
<dbReference type="InterPro" id="IPR009677">
    <property type="entry name" value="DUF1266"/>
</dbReference>
<evidence type="ECO:0000313" key="3">
    <source>
        <dbReference type="Proteomes" id="UP000198427"/>
    </source>
</evidence>